<dbReference type="SMART" id="SM00230">
    <property type="entry name" value="CysPc"/>
    <property type="match status" value="1"/>
</dbReference>
<dbReference type="Gene3D" id="3.90.70.10">
    <property type="entry name" value="Cysteine proteinases"/>
    <property type="match status" value="1"/>
</dbReference>
<organism evidence="4 5">
    <name type="scientific">Ranitomeya imitator</name>
    <name type="common">mimic poison frog</name>
    <dbReference type="NCBI Taxonomy" id="111125"/>
    <lineage>
        <taxon>Eukaryota</taxon>
        <taxon>Metazoa</taxon>
        <taxon>Chordata</taxon>
        <taxon>Craniata</taxon>
        <taxon>Vertebrata</taxon>
        <taxon>Euteleostomi</taxon>
        <taxon>Amphibia</taxon>
        <taxon>Batrachia</taxon>
        <taxon>Anura</taxon>
        <taxon>Neobatrachia</taxon>
        <taxon>Hyloidea</taxon>
        <taxon>Dendrobatidae</taxon>
        <taxon>Dendrobatinae</taxon>
        <taxon>Ranitomeya</taxon>
    </lineage>
</organism>
<comment type="caution">
    <text evidence="2">Lacks conserved residue(s) required for the propagation of feature annotation.</text>
</comment>
<proteinExistence type="inferred from homology"/>
<evidence type="ECO:0000259" key="3">
    <source>
        <dbReference type="PROSITE" id="PS50203"/>
    </source>
</evidence>
<comment type="caution">
    <text evidence="4">The sequence shown here is derived from an EMBL/GenBank/DDBJ whole genome shotgun (WGS) entry which is preliminary data.</text>
</comment>
<keyword evidence="5" id="KW-1185">Reference proteome</keyword>
<evidence type="ECO:0000256" key="2">
    <source>
        <dbReference type="PROSITE-ProRule" id="PRU00239"/>
    </source>
</evidence>
<reference evidence="4" key="1">
    <citation type="submission" date="2023-07" db="EMBL/GenBank/DDBJ databases">
        <authorList>
            <person name="Stuckert A."/>
        </authorList>
    </citation>
    <scope>NUCLEOTIDE SEQUENCE</scope>
</reference>
<dbReference type="PRINTS" id="PR00704">
    <property type="entry name" value="CALPAIN"/>
</dbReference>
<feature type="domain" description="Calpain catalytic" evidence="3">
    <location>
        <begin position="153"/>
        <end position="304"/>
    </location>
</feature>
<dbReference type="SUPFAM" id="SSF54001">
    <property type="entry name" value="Cysteine proteinases"/>
    <property type="match status" value="1"/>
</dbReference>
<name>A0ABN9LX64_9NEOB</name>
<comment type="similarity">
    <text evidence="1">Belongs to the peptidase C2 family.</text>
</comment>
<dbReference type="Pfam" id="PF00648">
    <property type="entry name" value="Peptidase_C2"/>
    <property type="match status" value="1"/>
</dbReference>
<evidence type="ECO:0000313" key="4">
    <source>
        <dbReference type="EMBL" id="CAJ0951028.1"/>
    </source>
</evidence>
<dbReference type="Proteomes" id="UP001176940">
    <property type="component" value="Unassembled WGS sequence"/>
</dbReference>
<evidence type="ECO:0000313" key="5">
    <source>
        <dbReference type="Proteomes" id="UP001176940"/>
    </source>
</evidence>
<protein>
    <recommendedName>
        <fullName evidence="3">Calpain catalytic domain-containing protein</fullName>
    </recommendedName>
</protein>
<dbReference type="EMBL" id="CAUEEQ010032660">
    <property type="protein sequence ID" value="CAJ0951028.1"/>
    <property type="molecule type" value="Genomic_DNA"/>
</dbReference>
<dbReference type="PANTHER" id="PTHR10183">
    <property type="entry name" value="CALPAIN"/>
    <property type="match status" value="1"/>
</dbReference>
<dbReference type="PANTHER" id="PTHR10183:SF30">
    <property type="entry name" value="CALPAIN-10"/>
    <property type="match status" value="1"/>
</dbReference>
<dbReference type="InterPro" id="IPR038765">
    <property type="entry name" value="Papain-like_cys_pep_sf"/>
</dbReference>
<evidence type="ECO:0000256" key="1">
    <source>
        <dbReference type="ARBA" id="ARBA00007623"/>
    </source>
</evidence>
<dbReference type="InterPro" id="IPR022684">
    <property type="entry name" value="Calpain_cysteine_protease"/>
</dbReference>
<dbReference type="PROSITE" id="PS50203">
    <property type="entry name" value="CALPAIN_CAT"/>
    <property type="match status" value="1"/>
</dbReference>
<gene>
    <name evidence="4" type="ORF">RIMI_LOCUS13285569</name>
</gene>
<dbReference type="InterPro" id="IPR001300">
    <property type="entry name" value="Peptidase_C2_calpain_cat"/>
</dbReference>
<accession>A0ABN9LX64</accession>
<sequence>MAPPAAGLYVDPEFPAGVSSLVGRGDTPLPHYVSALHGCGLSRPPAVVTCCIAPMFAEGSGRHSSIQKLWSQDSGTGTEWRKEQLKTAADLPTLGYPGRGSNGIRVECQGPQKAETVTPALIGRRTHVSQQRHKIPGESECRHHGNNASTGGKLHGCYEALWAGQVVDALVDLTGGLVERWSFEVADKSFREEILSRMLELKERCAMSCSVLHSREGSGGLGQFHAFTITDIQHGLTKEGQSLLLFRVHNPWGRSCWKGSWGNRGDKWALMDKTESSRFLSQIQDGEFWVEKEEFFREFSEVTVSFPVIEKDNIQSIWTGECRLPAFLHTTDLWVLD</sequence>